<dbReference type="Pfam" id="PF02135">
    <property type="entry name" value="zf-TAZ"/>
    <property type="match status" value="1"/>
</dbReference>
<evidence type="ECO:0000313" key="15">
    <source>
        <dbReference type="Proteomes" id="UP000198287"/>
    </source>
</evidence>
<keyword evidence="5 12" id="KW-0863">Zinc-finger</keyword>
<feature type="zinc finger region" description="TAZ-type" evidence="12">
    <location>
        <begin position="123"/>
        <end position="209"/>
    </location>
</feature>
<keyword evidence="7" id="KW-0156">Chromatin regulator</keyword>
<dbReference type="GO" id="GO:0031490">
    <property type="term" value="F:chromatin DNA binding"/>
    <property type="evidence" value="ECO:0007669"/>
    <property type="project" value="TreeGrafter"/>
</dbReference>
<dbReference type="GO" id="GO:0008270">
    <property type="term" value="F:zinc ion binding"/>
    <property type="evidence" value="ECO:0007669"/>
    <property type="project" value="UniProtKB-KW"/>
</dbReference>
<dbReference type="Gene3D" id="1.20.1020.10">
    <property type="entry name" value="TAZ domain"/>
    <property type="match status" value="1"/>
</dbReference>
<keyword evidence="10" id="KW-0539">Nucleus</keyword>
<comment type="caution">
    <text evidence="14">The sequence shown here is derived from an EMBL/GenBank/DDBJ whole genome shotgun (WGS) entry which is preliminary data.</text>
</comment>
<protein>
    <recommendedName>
        <fullName evidence="2">histone acetyltransferase</fullName>
        <ecNumber evidence="2">2.3.1.48</ecNumber>
    </recommendedName>
</protein>
<dbReference type="AlphaFoldDB" id="A0A226D6D7"/>
<feature type="domain" description="TAZ-type" evidence="13">
    <location>
        <begin position="123"/>
        <end position="209"/>
    </location>
</feature>
<dbReference type="STRING" id="158441.A0A226D6D7"/>
<dbReference type="InterPro" id="IPR013178">
    <property type="entry name" value="Histone_AcTrfase_Rtt109/CBP"/>
</dbReference>
<evidence type="ECO:0000256" key="2">
    <source>
        <dbReference type="ARBA" id="ARBA00013184"/>
    </source>
</evidence>
<dbReference type="Proteomes" id="UP000198287">
    <property type="component" value="Unassembled WGS sequence"/>
</dbReference>
<dbReference type="GO" id="GO:0005667">
    <property type="term" value="C:transcription regulator complex"/>
    <property type="evidence" value="ECO:0007669"/>
    <property type="project" value="TreeGrafter"/>
</dbReference>
<keyword evidence="6 12" id="KW-0862">Zinc</keyword>
<evidence type="ECO:0000256" key="8">
    <source>
        <dbReference type="ARBA" id="ARBA00023015"/>
    </source>
</evidence>
<evidence type="ECO:0000256" key="1">
    <source>
        <dbReference type="ARBA" id="ARBA00004123"/>
    </source>
</evidence>
<proteinExistence type="predicted"/>
<dbReference type="GO" id="GO:0045944">
    <property type="term" value="P:positive regulation of transcription by RNA polymerase II"/>
    <property type="evidence" value="ECO:0007669"/>
    <property type="project" value="TreeGrafter"/>
</dbReference>
<dbReference type="EMBL" id="LNIX01000030">
    <property type="protein sequence ID" value="OXA41112.1"/>
    <property type="molecule type" value="Genomic_DNA"/>
</dbReference>
<dbReference type="InterPro" id="IPR035898">
    <property type="entry name" value="TAZ_dom_sf"/>
</dbReference>
<keyword evidence="4 12" id="KW-0479">Metal-binding</keyword>
<dbReference type="EC" id="2.3.1.48" evidence="2"/>
<comment type="subcellular location">
    <subcellularLocation>
        <location evidence="1">Nucleus</location>
    </subcellularLocation>
</comment>
<dbReference type="GO" id="GO:0004402">
    <property type="term" value="F:histone acetyltransferase activity"/>
    <property type="evidence" value="ECO:0007669"/>
    <property type="project" value="InterPro"/>
</dbReference>
<dbReference type="PANTHER" id="PTHR13808">
    <property type="entry name" value="CBP/P300-RELATED"/>
    <property type="match status" value="1"/>
</dbReference>
<dbReference type="GO" id="GO:0000123">
    <property type="term" value="C:histone acetyltransferase complex"/>
    <property type="evidence" value="ECO:0007669"/>
    <property type="project" value="TreeGrafter"/>
</dbReference>
<dbReference type="GO" id="GO:0003713">
    <property type="term" value="F:transcription coactivator activity"/>
    <property type="evidence" value="ECO:0007669"/>
    <property type="project" value="TreeGrafter"/>
</dbReference>
<evidence type="ECO:0000256" key="7">
    <source>
        <dbReference type="ARBA" id="ARBA00022853"/>
    </source>
</evidence>
<dbReference type="InterPro" id="IPR000197">
    <property type="entry name" value="Znf_TAZ"/>
</dbReference>
<comment type="catalytic activity">
    <reaction evidence="11">
        <text>L-lysyl-[protein] + acetyl-CoA = N(6)-acetyl-L-lysyl-[protein] + CoA + H(+)</text>
        <dbReference type="Rhea" id="RHEA:45948"/>
        <dbReference type="Rhea" id="RHEA-COMP:9752"/>
        <dbReference type="Rhea" id="RHEA-COMP:10731"/>
        <dbReference type="ChEBI" id="CHEBI:15378"/>
        <dbReference type="ChEBI" id="CHEBI:29969"/>
        <dbReference type="ChEBI" id="CHEBI:57287"/>
        <dbReference type="ChEBI" id="CHEBI:57288"/>
        <dbReference type="ChEBI" id="CHEBI:61930"/>
        <dbReference type="EC" id="2.3.1.48"/>
    </reaction>
</comment>
<evidence type="ECO:0000259" key="13">
    <source>
        <dbReference type="PROSITE" id="PS50134"/>
    </source>
</evidence>
<evidence type="ECO:0000256" key="9">
    <source>
        <dbReference type="ARBA" id="ARBA00023163"/>
    </source>
</evidence>
<sequence>MCKSSKNLNYVSVFKMILNTIRVAKINDYLYMDYHRFLIVIGIMNTEEARDGIHRWDETNVADLSALLESLNFLGDRGSGVPNTVNHGVPMMQTAQRQNQGQPVNNVLPLNNQLKAAPLSNIDPAKGKLIQQQLILLLHAHKCQRLESQALNGKECTLPYCRLMKDVLAHMVTCRAGKSCTVTHCLTSRRILSHWKHCTPADCPVCLPLKR</sequence>
<evidence type="ECO:0000256" key="4">
    <source>
        <dbReference type="ARBA" id="ARBA00022723"/>
    </source>
</evidence>
<evidence type="ECO:0000256" key="6">
    <source>
        <dbReference type="ARBA" id="ARBA00022833"/>
    </source>
</evidence>
<evidence type="ECO:0000256" key="10">
    <source>
        <dbReference type="ARBA" id="ARBA00023242"/>
    </source>
</evidence>
<evidence type="ECO:0000256" key="5">
    <source>
        <dbReference type="ARBA" id="ARBA00022771"/>
    </source>
</evidence>
<evidence type="ECO:0000256" key="12">
    <source>
        <dbReference type="PROSITE-ProRule" id="PRU00203"/>
    </source>
</evidence>
<accession>A0A226D6D7</accession>
<keyword evidence="9" id="KW-0804">Transcription</keyword>
<gene>
    <name evidence="14" type="ORF">Fcan01_24046</name>
</gene>
<evidence type="ECO:0000256" key="11">
    <source>
        <dbReference type="ARBA" id="ARBA00048017"/>
    </source>
</evidence>
<keyword evidence="15" id="KW-1185">Reference proteome</keyword>
<dbReference type="GO" id="GO:0005634">
    <property type="term" value="C:nucleus"/>
    <property type="evidence" value="ECO:0007669"/>
    <property type="project" value="UniProtKB-SubCell"/>
</dbReference>
<evidence type="ECO:0000313" key="14">
    <source>
        <dbReference type="EMBL" id="OXA41112.1"/>
    </source>
</evidence>
<dbReference type="OrthoDB" id="899at2759"/>
<dbReference type="PANTHER" id="PTHR13808:SF1">
    <property type="entry name" value="HISTONE ACETYLTRANSFERASE"/>
    <property type="match status" value="1"/>
</dbReference>
<evidence type="ECO:0000256" key="3">
    <source>
        <dbReference type="ARBA" id="ARBA00022679"/>
    </source>
</evidence>
<name>A0A226D6D7_FOLCA</name>
<dbReference type="PROSITE" id="PS50134">
    <property type="entry name" value="ZF_TAZ"/>
    <property type="match status" value="1"/>
</dbReference>
<organism evidence="14 15">
    <name type="scientific">Folsomia candida</name>
    <name type="common">Springtail</name>
    <dbReference type="NCBI Taxonomy" id="158441"/>
    <lineage>
        <taxon>Eukaryota</taxon>
        <taxon>Metazoa</taxon>
        <taxon>Ecdysozoa</taxon>
        <taxon>Arthropoda</taxon>
        <taxon>Hexapoda</taxon>
        <taxon>Collembola</taxon>
        <taxon>Entomobryomorpha</taxon>
        <taxon>Isotomoidea</taxon>
        <taxon>Isotomidae</taxon>
        <taxon>Proisotominae</taxon>
        <taxon>Folsomia</taxon>
    </lineage>
</organism>
<dbReference type="SMART" id="SM00551">
    <property type="entry name" value="ZnF_TAZ"/>
    <property type="match status" value="1"/>
</dbReference>
<keyword evidence="8" id="KW-0805">Transcription regulation</keyword>
<keyword evidence="3" id="KW-0808">Transferase</keyword>
<reference evidence="14 15" key="1">
    <citation type="submission" date="2015-12" db="EMBL/GenBank/DDBJ databases">
        <title>The genome of Folsomia candida.</title>
        <authorList>
            <person name="Faddeeva A."/>
            <person name="Derks M.F."/>
            <person name="Anvar Y."/>
            <person name="Smit S."/>
            <person name="Van Straalen N."/>
            <person name="Roelofs D."/>
        </authorList>
    </citation>
    <scope>NUCLEOTIDE SEQUENCE [LARGE SCALE GENOMIC DNA]</scope>
    <source>
        <strain evidence="14 15">VU population</strain>
        <tissue evidence="14">Whole body</tissue>
    </source>
</reference>
<dbReference type="SUPFAM" id="SSF57933">
    <property type="entry name" value="TAZ domain"/>
    <property type="match status" value="1"/>
</dbReference>